<dbReference type="InterPro" id="IPR010512">
    <property type="entry name" value="DUF1091"/>
</dbReference>
<dbReference type="PANTHER" id="PTHR20898">
    <property type="entry name" value="DAEDALUS ON 3-RELATED-RELATED"/>
    <property type="match status" value="1"/>
</dbReference>
<dbReference type="PANTHER" id="PTHR20898:SF1">
    <property type="entry name" value="MD-2-RELATED LIPID-RECOGNITION DOMAIN-CONTAINING PROTEIN"/>
    <property type="match status" value="1"/>
</dbReference>
<evidence type="ECO:0008006" key="4">
    <source>
        <dbReference type="Google" id="ProtNLM"/>
    </source>
</evidence>
<dbReference type="EnsemblMetazoa" id="AATE004752-RA">
    <property type="protein sequence ID" value="AATE004752-PA.1"/>
    <property type="gene ID" value="AATE004752"/>
</dbReference>
<protein>
    <recommendedName>
        <fullName evidence="4">MD-2-related lipid-recognition domain-containing protein</fullName>
    </recommendedName>
</protein>
<accession>A0A182ISQ5</accession>
<feature type="chain" id="PRO_5044550991" description="MD-2-related lipid-recognition domain-containing protein" evidence="1">
    <location>
        <begin position="27"/>
        <end position="182"/>
    </location>
</feature>
<reference evidence="3" key="1">
    <citation type="submission" date="2021-09" db="EMBL/GenBank/DDBJ databases">
        <authorList>
            <consortium name="Infravec"/>
            <person name="Campbell I L."/>
            <person name="Maslen G."/>
            <person name="Yates A."/>
        </authorList>
    </citation>
    <scope>NUCLEOTIDE SEQUENCE [LARGE SCALE GENOMIC DNA]</scope>
    <source>
        <strain evidence="3">Infravec2 EBRE</strain>
    </source>
</reference>
<dbReference type="AlphaFoldDB" id="A0A182ISQ5"/>
<organism evidence="2">
    <name type="scientific">Anopheles atroparvus</name>
    <name type="common">European mosquito</name>
    <dbReference type="NCBI Taxonomy" id="41427"/>
    <lineage>
        <taxon>Eukaryota</taxon>
        <taxon>Metazoa</taxon>
        <taxon>Ecdysozoa</taxon>
        <taxon>Arthropoda</taxon>
        <taxon>Hexapoda</taxon>
        <taxon>Insecta</taxon>
        <taxon>Pterygota</taxon>
        <taxon>Neoptera</taxon>
        <taxon>Endopterygota</taxon>
        <taxon>Diptera</taxon>
        <taxon>Nematocera</taxon>
        <taxon>Culicoidea</taxon>
        <taxon>Culicidae</taxon>
        <taxon>Anophelinae</taxon>
        <taxon>Anopheles</taxon>
    </lineage>
</organism>
<dbReference type="EnsemblMetazoa" id="ENSAATROPT013574">
    <property type="protein sequence ID" value="ENSAATROPP012354"/>
    <property type="gene ID" value="ENSAATROPG011021"/>
</dbReference>
<proteinExistence type="predicted"/>
<reference evidence="2" key="2">
    <citation type="submission" date="2022-08" db="UniProtKB">
        <authorList>
            <consortium name="EnsemblMetazoa"/>
        </authorList>
    </citation>
    <scope>IDENTIFICATION</scope>
    <source>
        <strain evidence="2">EBRO</strain>
    </source>
</reference>
<dbReference type="SMART" id="SM00697">
    <property type="entry name" value="DM8"/>
    <property type="match status" value="1"/>
</dbReference>
<evidence type="ECO:0000313" key="3">
    <source>
        <dbReference type="Proteomes" id="UP000075880"/>
    </source>
</evidence>
<feature type="signal peptide" evidence="1">
    <location>
        <begin position="1"/>
        <end position="26"/>
    </location>
</feature>
<name>A0A182ISQ5_ANOAO</name>
<dbReference type="Proteomes" id="UP000075880">
    <property type="component" value="Unassembled WGS sequence"/>
</dbReference>
<evidence type="ECO:0000313" key="2">
    <source>
        <dbReference type="EnsemblMetazoa" id="AATE004752-PA.1"/>
    </source>
</evidence>
<keyword evidence="1" id="KW-0732">Signal</keyword>
<sequence length="182" mass="20828">MFKCSQAWKLWTVAAVLLTLLCMISAKIMITKVDYESNPNYLAMMVQVHNETEGSTVDVDCSLYLDVHQGISVNIDLDSKMDGEYMTMIGTSKELCSKEEGGIDPVVPLLNEELEKFGNLSLGCPYYKGSYRIRRFRMSDDHMLVKMVPPGEYIVKLDLKHQQENDTQKVQVFKLSFFYEIS</sequence>
<keyword evidence="3" id="KW-1185">Reference proteome</keyword>
<dbReference type="OrthoDB" id="8186735at2759"/>
<dbReference type="VEuPathDB" id="VectorBase:AATE004752"/>
<dbReference type="Pfam" id="PF06477">
    <property type="entry name" value="DUF1091"/>
    <property type="match status" value="1"/>
</dbReference>
<evidence type="ECO:0000256" key="1">
    <source>
        <dbReference type="SAM" id="SignalP"/>
    </source>
</evidence>